<protein>
    <submittedName>
        <fullName evidence="10">Sodium:proline symporter</fullName>
    </submittedName>
</protein>
<evidence type="ECO:0000256" key="5">
    <source>
        <dbReference type="ARBA" id="ARBA00022847"/>
    </source>
</evidence>
<dbReference type="OrthoDB" id="9789704at2"/>
<feature type="transmembrane region" description="Helical" evidence="9">
    <location>
        <begin position="270"/>
        <end position="294"/>
    </location>
</feature>
<dbReference type="InterPro" id="IPR050277">
    <property type="entry name" value="Sodium:Solute_Symporter"/>
</dbReference>
<proteinExistence type="inferred from homology"/>
<dbReference type="EMBL" id="NBIM01000001">
    <property type="protein sequence ID" value="OXY83408.1"/>
    <property type="molecule type" value="Genomic_DNA"/>
</dbReference>
<evidence type="ECO:0000313" key="10">
    <source>
        <dbReference type="EMBL" id="OXY83408.1"/>
    </source>
</evidence>
<dbReference type="AlphaFoldDB" id="A0A233RJ43"/>
<organism evidence="10 11">
    <name type="scientific">Oceanimonas doudoroffii</name>
    <dbReference type="NCBI Taxonomy" id="84158"/>
    <lineage>
        <taxon>Bacteria</taxon>
        <taxon>Pseudomonadati</taxon>
        <taxon>Pseudomonadota</taxon>
        <taxon>Gammaproteobacteria</taxon>
        <taxon>Aeromonadales</taxon>
        <taxon>Aeromonadaceae</taxon>
        <taxon>Oceanimonas</taxon>
    </lineage>
</organism>
<feature type="transmembrane region" description="Helical" evidence="9">
    <location>
        <begin position="368"/>
        <end position="387"/>
    </location>
</feature>
<feature type="transmembrane region" description="Helical" evidence="9">
    <location>
        <begin position="158"/>
        <end position="175"/>
    </location>
</feature>
<feature type="transmembrane region" description="Helical" evidence="9">
    <location>
        <begin position="6"/>
        <end position="28"/>
    </location>
</feature>
<keyword evidence="7 9" id="KW-0472">Membrane</keyword>
<name>A0A233RJ43_9GAMM</name>
<reference evidence="10 11" key="1">
    <citation type="submission" date="2017-08" db="EMBL/GenBank/DDBJ databases">
        <title>A Genome Sequence of Oceanimonas doudoroffii ATCC 27123T.</title>
        <authorList>
            <person name="Brennan M.A."/>
            <person name="Maclea K.S."/>
            <person name="Mcclelland W.D."/>
            <person name="Trachtenberg A.M."/>
        </authorList>
    </citation>
    <scope>NUCLEOTIDE SEQUENCE [LARGE SCALE GENOMIC DNA]</scope>
    <source>
        <strain evidence="10 11">ATCC 27123</strain>
    </source>
</reference>
<gene>
    <name evidence="10" type="ORF">B6S08_07960</name>
</gene>
<keyword evidence="3" id="KW-0813">Transport</keyword>
<dbReference type="InterPro" id="IPR001734">
    <property type="entry name" value="Na/solute_symporter"/>
</dbReference>
<feature type="transmembrane region" description="Helical" evidence="9">
    <location>
        <begin position="128"/>
        <end position="152"/>
    </location>
</feature>
<dbReference type="InterPro" id="IPR038377">
    <property type="entry name" value="Na/Glc_symporter_sf"/>
</dbReference>
<keyword evidence="4 9" id="KW-0812">Transmembrane</keyword>
<evidence type="ECO:0000256" key="1">
    <source>
        <dbReference type="ARBA" id="ARBA00004141"/>
    </source>
</evidence>
<feature type="transmembrane region" description="Helical" evidence="9">
    <location>
        <begin position="422"/>
        <end position="440"/>
    </location>
</feature>
<dbReference type="PANTHER" id="PTHR48086:SF7">
    <property type="entry name" value="SODIUM-SOLUTE SYMPORTER-RELATED"/>
    <property type="match status" value="1"/>
</dbReference>
<evidence type="ECO:0000313" key="11">
    <source>
        <dbReference type="Proteomes" id="UP000242757"/>
    </source>
</evidence>
<evidence type="ECO:0000256" key="2">
    <source>
        <dbReference type="ARBA" id="ARBA00006434"/>
    </source>
</evidence>
<feature type="transmembrane region" description="Helical" evidence="9">
    <location>
        <begin position="314"/>
        <end position="347"/>
    </location>
</feature>
<dbReference type="GO" id="GO:0005886">
    <property type="term" value="C:plasma membrane"/>
    <property type="evidence" value="ECO:0007669"/>
    <property type="project" value="TreeGrafter"/>
</dbReference>
<dbReference type="Pfam" id="PF00474">
    <property type="entry name" value="SSF"/>
    <property type="match status" value="1"/>
</dbReference>
<feature type="transmembrane region" description="Helical" evidence="9">
    <location>
        <begin position="393"/>
        <end position="415"/>
    </location>
</feature>
<feature type="transmembrane region" description="Helical" evidence="9">
    <location>
        <begin position="79"/>
        <end position="96"/>
    </location>
</feature>
<dbReference type="PROSITE" id="PS50283">
    <property type="entry name" value="NA_SOLUT_SYMP_3"/>
    <property type="match status" value="1"/>
</dbReference>
<evidence type="ECO:0000256" key="9">
    <source>
        <dbReference type="SAM" id="Phobius"/>
    </source>
</evidence>
<dbReference type="Gene3D" id="1.20.1730.10">
    <property type="entry name" value="Sodium/glucose cotransporter"/>
    <property type="match status" value="1"/>
</dbReference>
<evidence type="ECO:0000256" key="6">
    <source>
        <dbReference type="ARBA" id="ARBA00022989"/>
    </source>
</evidence>
<comment type="subcellular location">
    <subcellularLocation>
        <location evidence="1">Membrane</location>
        <topology evidence="1">Multi-pass membrane protein</topology>
    </subcellularLocation>
</comment>
<keyword evidence="5" id="KW-0769">Symport</keyword>
<feature type="transmembrane region" description="Helical" evidence="9">
    <location>
        <begin position="48"/>
        <end position="67"/>
    </location>
</feature>
<accession>A0A233RJ43</accession>
<keyword evidence="6 9" id="KW-1133">Transmembrane helix</keyword>
<keyword evidence="11" id="KW-1185">Reference proteome</keyword>
<feature type="transmembrane region" description="Helical" evidence="9">
    <location>
        <begin position="446"/>
        <end position="464"/>
    </location>
</feature>
<dbReference type="GO" id="GO:0015293">
    <property type="term" value="F:symporter activity"/>
    <property type="evidence" value="ECO:0007669"/>
    <property type="project" value="UniProtKB-KW"/>
</dbReference>
<comment type="similarity">
    <text evidence="2 8">Belongs to the sodium:solute symporter (SSF) (TC 2.A.21) family.</text>
</comment>
<evidence type="ECO:0000256" key="7">
    <source>
        <dbReference type="ARBA" id="ARBA00023136"/>
    </source>
</evidence>
<dbReference type="RefSeq" id="WP_094200182.1">
    <property type="nucleotide sequence ID" value="NZ_NBIM01000001.1"/>
</dbReference>
<dbReference type="CDD" id="cd10322">
    <property type="entry name" value="SLC5sbd"/>
    <property type="match status" value="1"/>
</dbReference>
<feature type="transmembrane region" description="Helical" evidence="9">
    <location>
        <begin position="187"/>
        <end position="206"/>
    </location>
</feature>
<evidence type="ECO:0000256" key="4">
    <source>
        <dbReference type="ARBA" id="ARBA00022692"/>
    </source>
</evidence>
<sequence length="473" mass="51072">MFSAADTFVLSVVVVLCALGLIGLSYYFFRQIKTYDDFNMAGRATGMFPMICTLVGTAVGGSTLLGFMSKGFQQGLGQMWLPGAITIAGILLLFLVRRIRAYGERFKMVTLADFMVNRYGDGARLPTVISMVCAYSAITGMQFVAIATVLNLLFDLKMAHGIMLTWLVLTLKTYLGGLKAVIWSDAILGTLQTLGIFLLLAIVYQASGGWENIAISDKLTGQEDFLSLTGIDTSDLFIYLLTIGGYQFVRQDLWQRFWAAKNAQVAYTSYSVAVVFNFLVAGAAVLIGCFAYLGMNLSVANPDLTFYAVLKATLPLPMIALMIVVLLATVVSCADSFFIAGASSIANDIIRPRLNTQKAQDNQLLLRLSRHSVVIMSLLSAGLALYAPKLVSIWILGSAMLVCGVLVPAIAALLAKELNRTAGILAMWTGLGSAVGWQLIGQPFGIHPIFIGLPIALLLLPVILSPRQQKARA</sequence>
<comment type="caution">
    <text evidence="10">The sequence shown here is derived from an EMBL/GenBank/DDBJ whole genome shotgun (WGS) entry which is preliminary data.</text>
</comment>
<dbReference type="PANTHER" id="PTHR48086">
    <property type="entry name" value="SODIUM/PROLINE SYMPORTER-RELATED"/>
    <property type="match status" value="1"/>
</dbReference>
<evidence type="ECO:0000256" key="8">
    <source>
        <dbReference type="RuleBase" id="RU362091"/>
    </source>
</evidence>
<feature type="transmembrane region" description="Helical" evidence="9">
    <location>
        <begin position="226"/>
        <end position="249"/>
    </location>
</feature>
<evidence type="ECO:0000256" key="3">
    <source>
        <dbReference type="ARBA" id="ARBA00022448"/>
    </source>
</evidence>
<dbReference type="Proteomes" id="UP000242757">
    <property type="component" value="Unassembled WGS sequence"/>
</dbReference>